<keyword evidence="2" id="KW-1185">Reference proteome</keyword>
<dbReference type="Proteomes" id="UP001497382">
    <property type="component" value="Unassembled WGS sequence"/>
</dbReference>
<organism evidence="1 2">
    <name type="scientific">Larinioides sclopetarius</name>
    <dbReference type="NCBI Taxonomy" id="280406"/>
    <lineage>
        <taxon>Eukaryota</taxon>
        <taxon>Metazoa</taxon>
        <taxon>Ecdysozoa</taxon>
        <taxon>Arthropoda</taxon>
        <taxon>Chelicerata</taxon>
        <taxon>Arachnida</taxon>
        <taxon>Araneae</taxon>
        <taxon>Araneomorphae</taxon>
        <taxon>Entelegynae</taxon>
        <taxon>Araneoidea</taxon>
        <taxon>Araneidae</taxon>
        <taxon>Larinioides</taxon>
    </lineage>
</organism>
<name>A0AAV2BP05_9ARAC</name>
<evidence type="ECO:0000313" key="1">
    <source>
        <dbReference type="EMBL" id="CAL1297329.1"/>
    </source>
</evidence>
<comment type="caution">
    <text evidence="1">The sequence shown here is derived from an EMBL/GenBank/DDBJ whole genome shotgun (WGS) entry which is preliminary data.</text>
</comment>
<sequence>MASNAVPPILQRYWPFMVVIVLYEIPQSKVAGGDIWRTKKPCYCKMTIDPSCICEMFFLAFSLHVDQYEEVHHLLIQRIMLIGMHNNANDFLYFQYMQINSIYVITPSIGEFWY</sequence>
<reference evidence="1 2" key="1">
    <citation type="submission" date="2024-04" db="EMBL/GenBank/DDBJ databases">
        <authorList>
            <person name="Rising A."/>
            <person name="Reimegard J."/>
            <person name="Sonavane S."/>
            <person name="Akerstrom W."/>
            <person name="Nylinder S."/>
            <person name="Hedman E."/>
            <person name="Kallberg Y."/>
        </authorList>
    </citation>
    <scope>NUCLEOTIDE SEQUENCE [LARGE SCALE GENOMIC DNA]</scope>
</reference>
<gene>
    <name evidence="1" type="ORF">LARSCL_LOCUS20251</name>
</gene>
<proteinExistence type="predicted"/>
<dbReference type="AlphaFoldDB" id="A0AAV2BP05"/>
<dbReference type="EMBL" id="CAXIEN010000420">
    <property type="protein sequence ID" value="CAL1297329.1"/>
    <property type="molecule type" value="Genomic_DNA"/>
</dbReference>
<evidence type="ECO:0000313" key="2">
    <source>
        <dbReference type="Proteomes" id="UP001497382"/>
    </source>
</evidence>
<accession>A0AAV2BP05</accession>
<protein>
    <recommendedName>
        <fullName evidence="3">LAGLIDADG homing endonuclease</fullName>
    </recommendedName>
</protein>
<evidence type="ECO:0008006" key="3">
    <source>
        <dbReference type="Google" id="ProtNLM"/>
    </source>
</evidence>